<reference evidence="1 2" key="1">
    <citation type="submission" date="2019-06" db="EMBL/GenBank/DDBJ databases">
        <title>Sequencing the genomes of 1000 actinobacteria strains.</title>
        <authorList>
            <person name="Klenk H.-P."/>
        </authorList>
    </citation>
    <scope>NUCLEOTIDE SEQUENCE [LARGE SCALE GENOMIC DNA]</scope>
    <source>
        <strain evidence="1 2">DSM 20169</strain>
    </source>
</reference>
<evidence type="ECO:0000313" key="1">
    <source>
        <dbReference type="EMBL" id="TQL82292.1"/>
    </source>
</evidence>
<dbReference type="InterPro" id="IPR006626">
    <property type="entry name" value="PbH1"/>
</dbReference>
<evidence type="ECO:0000313" key="2">
    <source>
        <dbReference type="Proteomes" id="UP000317209"/>
    </source>
</evidence>
<dbReference type="RefSeq" id="WP_141874221.1">
    <property type="nucleotide sequence ID" value="NZ_VFOX01000002.1"/>
</dbReference>
<protein>
    <recommendedName>
        <fullName evidence="3">Parallel beta helix pectate lyase-like protein</fullName>
    </recommendedName>
</protein>
<gene>
    <name evidence="1" type="ORF">FB560_3776</name>
</gene>
<sequence length="541" mass="57065">MVSGAGDAGVWRGRVPVSDDGGATLRAAIHDACGWTSVDGSRTAVIELAEGVHRIDPLADDGATGAAIVISDAARVTLSGPQAELLFTDPHREAITIRRSTDVVLDGVVLDYAAPSFTQGLITHVDSEASRFRFVPEQGYPDFSDPVLFTGSGYGTLRDPRTGGLKPDSRQTFMIEYATEPDADGGFLVTVEPSDRGWMSHIEAGDGFVVGHRGDRHGIRVQESESVTLRSVTIHAAPCAAILAHESSGTVLQDVTVARRPGSTRWISSNADAVHCQGGRRGPLITGCRFEGMHDDGVNLYVHALTLSGLAERTLVLEGDGPVREGDLLQLVDAPTGAVLAEVEVSDVVASEPRLVIVDRDLPASVEVGAAVYNRSNALPGFRIAGSRFHDFRGIGVRLKASDGAIEDCRFENLSGCGLWIANDPGWSEGPLGSRDVVVAGNTFRATPADESLRTWPHSAATVMIELFDGSDGPAVGRAHARVTLRDNDIEQRAAAAVFVGGAAEVSVEGTRIDRGGDAWLATRDSDITVIPAAGRAETDA</sequence>
<evidence type="ECO:0008006" key="3">
    <source>
        <dbReference type="Google" id="ProtNLM"/>
    </source>
</evidence>
<dbReference type="OrthoDB" id="5007922at2"/>
<proteinExistence type="predicted"/>
<dbReference type="Gene3D" id="2.160.20.10">
    <property type="entry name" value="Single-stranded right-handed beta-helix, Pectin lyase-like"/>
    <property type="match status" value="2"/>
</dbReference>
<keyword evidence="2" id="KW-1185">Reference proteome</keyword>
<dbReference type="SMART" id="SM00710">
    <property type="entry name" value="PbH1"/>
    <property type="match status" value="6"/>
</dbReference>
<name>A0A543BBW8_9MICO</name>
<accession>A0A543BBW8</accession>
<comment type="caution">
    <text evidence="1">The sequence shown here is derived from an EMBL/GenBank/DDBJ whole genome shotgun (WGS) entry which is preliminary data.</text>
</comment>
<dbReference type="InterPro" id="IPR012334">
    <property type="entry name" value="Pectin_lyas_fold"/>
</dbReference>
<dbReference type="AlphaFoldDB" id="A0A543BBW8"/>
<organism evidence="1 2">
    <name type="scientific">Microbacterium saperdae</name>
    <dbReference type="NCBI Taxonomy" id="69368"/>
    <lineage>
        <taxon>Bacteria</taxon>
        <taxon>Bacillati</taxon>
        <taxon>Actinomycetota</taxon>
        <taxon>Actinomycetes</taxon>
        <taxon>Micrococcales</taxon>
        <taxon>Microbacteriaceae</taxon>
        <taxon>Microbacterium</taxon>
    </lineage>
</organism>
<dbReference type="EMBL" id="VFOX01000002">
    <property type="protein sequence ID" value="TQL82292.1"/>
    <property type="molecule type" value="Genomic_DNA"/>
</dbReference>
<dbReference type="InterPro" id="IPR011050">
    <property type="entry name" value="Pectin_lyase_fold/virulence"/>
</dbReference>
<dbReference type="Proteomes" id="UP000317209">
    <property type="component" value="Unassembled WGS sequence"/>
</dbReference>
<dbReference type="SUPFAM" id="SSF51126">
    <property type="entry name" value="Pectin lyase-like"/>
    <property type="match status" value="1"/>
</dbReference>